<evidence type="ECO:0000256" key="1">
    <source>
        <dbReference type="ARBA" id="ARBA00008428"/>
    </source>
</evidence>
<dbReference type="GO" id="GO:0043139">
    <property type="term" value="F:5'-3' DNA helicase activity"/>
    <property type="evidence" value="ECO:0007669"/>
    <property type="project" value="UniProtKB-EC"/>
</dbReference>
<dbReference type="GO" id="GO:0042802">
    <property type="term" value="F:identical protein binding"/>
    <property type="evidence" value="ECO:0007669"/>
    <property type="project" value="UniProtKB-ARBA"/>
</dbReference>
<dbReference type="SUPFAM" id="SSF48024">
    <property type="entry name" value="N-terminal domain of DnaB helicase"/>
    <property type="match status" value="1"/>
</dbReference>
<dbReference type="RefSeq" id="WP_020877031.1">
    <property type="nucleotide sequence ID" value="NZ_ATHJ01000094.1"/>
</dbReference>
<dbReference type="Pfam" id="PF00772">
    <property type="entry name" value="DnaB"/>
    <property type="match status" value="1"/>
</dbReference>
<dbReference type="InterPro" id="IPR007694">
    <property type="entry name" value="DNA_helicase_DnaB-like_C"/>
</dbReference>
<evidence type="ECO:0000256" key="7">
    <source>
        <dbReference type="ARBA" id="ARBA00022840"/>
    </source>
</evidence>
<protein>
    <recommendedName>
        <fullName evidence="12 13">Replicative DNA helicase</fullName>
        <ecNumber evidence="12 13">5.6.2.3</ecNumber>
    </recommendedName>
</protein>
<keyword evidence="3 13" id="KW-0235">DNA replication</keyword>
<dbReference type="GO" id="GO:0005829">
    <property type="term" value="C:cytosol"/>
    <property type="evidence" value="ECO:0007669"/>
    <property type="project" value="TreeGrafter"/>
</dbReference>
<dbReference type="NCBIfam" id="TIGR00665">
    <property type="entry name" value="DnaB"/>
    <property type="match status" value="1"/>
</dbReference>
<dbReference type="PROSITE" id="PS51199">
    <property type="entry name" value="SF4_HELICASE"/>
    <property type="match status" value="1"/>
</dbReference>
<gene>
    <name evidence="15" type="ORF">dsmv_0369</name>
</gene>
<reference evidence="15 16" key="1">
    <citation type="journal article" date="2013" name="Genome Announc.">
        <title>Draft genome sequences for three mercury-methylating, sulfate-reducing bacteria.</title>
        <authorList>
            <person name="Brown S.D."/>
            <person name="Hurt R.A.Jr."/>
            <person name="Gilmour C.C."/>
            <person name="Elias D.A."/>
        </authorList>
    </citation>
    <scope>NUCLEOTIDE SEQUENCE [LARGE SCALE GENOMIC DNA]</scope>
    <source>
        <strain evidence="15 16">DSM 2059</strain>
    </source>
</reference>
<evidence type="ECO:0000256" key="3">
    <source>
        <dbReference type="ARBA" id="ARBA00022705"/>
    </source>
</evidence>
<evidence type="ECO:0000256" key="8">
    <source>
        <dbReference type="ARBA" id="ARBA00023125"/>
    </source>
</evidence>
<dbReference type="CDD" id="cd00984">
    <property type="entry name" value="DnaB_C"/>
    <property type="match status" value="1"/>
</dbReference>
<evidence type="ECO:0000256" key="2">
    <source>
        <dbReference type="ARBA" id="ARBA00022515"/>
    </source>
</evidence>
<keyword evidence="6 13" id="KW-0347">Helicase</keyword>
<evidence type="ECO:0000256" key="12">
    <source>
        <dbReference type="NCBIfam" id="TIGR00665"/>
    </source>
</evidence>
<organism evidence="15 16">
    <name type="scientific">Desulfococcus multivorans DSM 2059</name>
    <dbReference type="NCBI Taxonomy" id="1121405"/>
    <lineage>
        <taxon>Bacteria</taxon>
        <taxon>Pseudomonadati</taxon>
        <taxon>Thermodesulfobacteriota</taxon>
        <taxon>Desulfobacteria</taxon>
        <taxon>Desulfobacterales</taxon>
        <taxon>Desulfococcaceae</taxon>
        <taxon>Desulfococcus</taxon>
    </lineage>
</organism>
<dbReference type="EC" id="5.6.2.3" evidence="12 13"/>
<comment type="similarity">
    <text evidence="1 13">Belongs to the helicase family. DnaB subfamily.</text>
</comment>
<dbReference type="PANTHER" id="PTHR30153">
    <property type="entry name" value="REPLICATIVE DNA HELICASE DNAB"/>
    <property type="match status" value="1"/>
</dbReference>
<dbReference type="InterPro" id="IPR016136">
    <property type="entry name" value="DNA_helicase_N/primase_C"/>
</dbReference>
<dbReference type="InterPro" id="IPR007692">
    <property type="entry name" value="DNA_helicase_DnaB"/>
</dbReference>
<dbReference type="STRING" id="897.B2D07_05355"/>
<dbReference type="SUPFAM" id="SSF52540">
    <property type="entry name" value="P-loop containing nucleoside triphosphate hydrolases"/>
    <property type="match status" value="1"/>
</dbReference>
<evidence type="ECO:0000313" key="15">
    <source>
        <dbReference type="EMBL" id="EPR38959.1"/>
    </source>
</evidence>
<dbReference type="GO" id="GO:0005524">
    <property type="term" value="F:ATP binding"/>
    <property type="evidence" value="ECO:0007669"/>
    <property type="project" value="UniProtKB-UniRule"/>
</dbReference>
<evidence type="ECO:0000256" key="11">
    <source>
        <dbReference type="ARBA" id="ARBA00048954"/>
    </source>
</evidence>
<dbReference type="InterPro" id="IPR007693">
    <property type="entry name" value="DNA_helicase_DnaB-like_N"/>
</dbReference>
<evidence type="ECO:0000313" key="16">
    <source>
        <dbReference type="Proteomes" id="UP000014977"/>
    </source>
</evidence>
<dbReference type="GO" id="GO:0006269">
    <property type="term" value="P:DNA replication, synthesis of primer"/>
    <property type="evidence" value="ECO:0007669"/>
    <property type="project" value="UniProtKB-UniRule"/>
</dbReference>
<keyword evidence="8 13" id="KW-0238">DNA-binding</keyword>
<dbReference type="GO" id="GO:1990077">
    <property type="term" value="C:primosome complex"/>
    <property type="evidence" value="ECO:0007669"/>
    <property type="project" value="UniProtKB-UniRule"/>
</dbReference>
<evidence type="ECO:0000256" key="4">
    <source>
        <dbReference type="ARBA" id="ARBA00022741"/>
    </source>
</evidence>
<keyword evidence="16" id="KW-1185">Reference proteome</keyword>
<accession>S7UXK8</accession>
<name>S7UXK8_DESML</name>
<dbReference type="EMBL" id="ATHJ01000094">
    <property type="protein sequence ID" value="EPR38959.1"/>
    <property type="molecule type" value="Genomic_DNA"/>
</dbReference>
<dbReference type="PATRIC" id="fig|1121405.3.peg.2762"/>
<dbReference type="eggNOG" id="COG0305">
    <property type="taxonomic scope" value="Bacteria"/>
</dbReference>
<evidence type="ECO:0000256" key="9">
    <source>
        <dbReference type="ARBA" id="ARBA00023235"/>
    </source>
</evidence>
<evidence type="ECO:0000256" key="6">
    <source>
        <dbReference type="ARBA" id="ARBA00022806"/>
    </source>
</evidence>
<sequence length="465" mass="51936">MALKSIQRDADMIYKLPPQNIEAEESILSAILLDDSTLIDIVEILSPEDFYSTSHQKIYEAVVDLFTRNEPVDLITLSNRLTEKGVIDEIGGKDHRGVTYISWLTDAAPAAVNAPHYARIIRDRACLRRLIQKAGEISRRCYEAHDDVDDVINFAERSIFEISENKINPSFHPISKLIESSIDTLEERQGKKTMITGVATGFTHLDNLTSGFQPSDLIILAARPSMGKTAFALNVARNAAVDSNVPVAVFSLEMSKEQLSMRLLCAEARVDSSRVRRGYFSMDDWDALTEAAGVLSEAPIYIDDSADISAIEIRAKSRRLKMEKNLGLVIVDYLQLMKGRVSSERRDLEISEISRSLKALAKELDIPVIALSQLNRKLEERSDKRPMLSDLRESGSIEQDADVVAFIYRDEVYNKEENNPNRGKAEIILGKQRNGPIGSAHLIFLGSYTRFENPAPDQVAAVGRP</sequence>
<keyword evidence="4 13" id="KW-0547">Nucleotide-binding</keyword>
<dbReference type="Gene3D" id="3.40.50.300">
    <property type="entry name" value="P-loop containing nucleotide triphosphate hydrolases"/>
    <property type="match status" value="1"/>
</dbReference>
<comment type="catalytic activity">
    <reaction evidence="11 13">
        <text>ATP + H2O = ADP + phosphate + H(+)</text>
        <dbReference type="Rhea" id="RHEA:13065"/>
        <dbReference type="ChEBI" id="CHEBI:15377"/>
        <dbReference type="ChEBI" id="CHEBI:15378"/>
        <dbReference type="ChEBI" id="CHEBI:30616"/>
        <dbReference type="ChEBI" id="CHEBI:43474"/>
        <dbReference type="ChEBI" id="CHEBI:456216"/>
        <dbReference type="EC" id="5.6.2.3"/>
    </reaction>
</comment>
<dbReference type="FunFam" id="1.10.860.10:FF:000001">
    <property type="entry name" value="Replicative DNA helicase"/>
    <property type="match status" value="1"/>
</dbReference>
<dbReference type="GO" id="GO:0016887">
    <property type="term" value="F:ATP hydrolysis activity"/>
    <property type="evidence" value="ECO:0007669"/>
    <property type="project" value="RHEA"/>
</dbReference>
<comment type="caution">
    <text evidence="15">The sequence shown here is derived from an EMBL/GenBank/DDBJ whole genome shotgun (WGS) entry which is preliminary data.</text>
</comment>
<keyword evidence="7 13" id="KW-0067">ATP-binding</keyword>
<comment type="function">
    <text evidence="10 13">The main replicative DNA helicase, it participates in initiation and elongation during chromosome replication. Travels ahead of the DNA replisome, separating dsDNA into templates for DNA synthesis. A processive ATP-dependent 5'-3' DNA helicase it has DNA-dependent ATPase activity.</text>
</comment>
<keyword evidence="5 13" id="KW-0378">Hydrolase</keyword>
<dbReference type="AlphaFoldDB" id="S7UXK8"/>
<keyword evidence="2 13" id="KW-0639">Primosome</keyword>
<dbReference type="InterPro" id="IPR027417">
    <property type="entry name" value="P-loop_NTPase"/>
</dbReference>
<dbReference type="GO" id="GO:0003677">
    <property type="term" value="F:DNA binding"/>
    <property type="evidence" value="ECO:0007669"/>
    <property type="project" value="UniProtKB-UniRule"/>
</dbReference>
<proteinExistence type="inferred from homology"/>
<dbReference type="PANTHER" id="PTHR30153:SF2">
    <property type="entry name" value="REPLICATIVE DNA HELICASE"/>
    <property type="match status" value="1"/>
</dbReference>
<dbReference type="OrthoDB" id="9773982at2"/>
<dbReference type="InterPro" id="IPR036185">
    <property type="entry name" value="DNA_heli_DnaB-like_N_sf"/>
</dbReference>
<evidence type="ECO:0000256" key="10">
    <source>
        <dbReference type="ARBA" id="ARBA00044932"/>
    </source>
</evidence>
<dbReference type="Pfam" id="PF03796">
    <property type="entry name" value="DnaB_C"/>
    <property type="match status" value="1"/>
</dbReference>
<evidence type="ECO:0000259" key="14">
    <source>
        <dbReference type="PROSITE" id="PS51199"/>
    </source>
</evidence>
<dbReference type="Gene3D" id="1.10.860.10">
    <property type="entry name" value="DNAb Helicase, Chain A"/>
    <property type="match status" value="1"/>
</dbReference>
<feature type="domain" description="SF4 helicase" evidence="14">
    <location>
        <begin position="191"/>
        <end position="458"/>
    </location>
</feature>
<keyword evidence="9" id="KW-0413">Isomerase</keyword>
<dbReference type="NCBIfam" id="NF004384">
    <property type="entry name" value="PRK05748.1"/>
    <property type="match status" value="1"/>
</dbReference>
<evidence type="ECO:0000256" key="5">
    <source>
        <dbReference type="ARBA" id="ARBA00022801"/>
    </source>
</evidence>
<evidence type="ECO:0000256" key="13">
    <source>
        <dbReference type="RuleBase" id="RU362085"/>
    </source>
</evidence>
<dbReference type="FunFam" id="3.40.50.300:FF:000076">
    <property type="entry name" value="Replicative DNA helicase"/>
    <property type="match status" value="1"/>
</dbReference>
<dbReference type="Proteomes" id="UP000014977">
    <property type="component" value="Unassembled WGS sequence"/>
</dbReference>